<accession>A0ABS2M0X9</accession>
<gene>
    <name evidence="1" type="ORF">JOD64_005333</name>
</gene>
<reference evidence="1 2" key="1">
    <citation type="submission" date="2021-01" db="EMBL/GenBank/DDBJ databases">
        <title>Sequencing the genomes of 1000 actinobacteria strains.</title>
        <authorList>
            <person name="Klenk H.-P."/>
        </authorList>
    </citation>
    <scope>NUCLEOTIDE SEQUENCE [LARGE SCALE GENOMIC DNA]</scope>
    <source>
        <strain evidence="1 2">DSM 100204</strain>
    </source>
</reference>
<organism evidence="1 2">
    <name type="scientific">Micromonospora luteifusca</name>
    <dbReference type="NCBI Taxonomy" id="709860"/>
    <lineage>
        <taxon>Bacteria</taxon>
        <taxon>Bacillati</taxon>
        <taxon>Actinomycetota</taxon>
        <taxon>Actinomycetes</taxon>
        <taxon>Micromonosporales</taxon>
        <taxon>Micromonosporaceae</taxon>
        <taxon>Micromonospora</taxon>
    </lineage>
</organism>
<name>A0ABS2M0X9_9ACTN</name>
<dbReference type="Proteomes" id="UP000764837">
    <property type="component" value="Unassembled WGS sequence"/>
</dbReference>
<sequence length="109" mass="11678">MPGGQYNGQRFLGLFTPQVQLGGQPATRAAQGVIGRFGAYPAGRLLLQVPLLRAPAACWCTRAIVEPTDTSQAIRPAAAARPCNVVRIRAQVPSRCQRRNNAYAAAHEP</sequence>
<comment type="caution">
    <text evidence="1">The sequence shown here is derived from an EMBL/GenBank/DDBJ whole genome shotgun (WGS) entry which is preliminary data.</text>
</comment>
<keyword evidence="2" id="KW-1185">Reference proteome</keyword>
<dbReference type="EMBL" id="JAFBBP010000001">
    <property type="protein sequence ID" value="MBM7494111.1"/>
    <property type="molecule type" value="Genomic_DNA"/>
</dbReference>
<evidence type="ECO:0000313" key="1">
    <source>
        <dbReference type="EMBL" id="MBM7494111.1"/>
    </source>
</evidence>
<protein>
    <submittedName>
        <fullName evidence="1">Uncharacterized protein</fullName>
    </submittedName>
</protein>
<evidence type="ECO:0000313" key="2">
    <source>
        <dbReference type="Proteomes" id="UP000764837"/>
    </source>
</evidence>
<proteinExistence type="predicted"/>